<evidence type="ECO:0000313" key="2">
    <source>
        <dbReference type="EMBL" id="KAJ7761274.1"/>
    </source>
</evidence>
<gene>
    <name evidence="2" type="ORF">DFH07DRAFT_771599</name>
</gene>
<dbReference type="AlphaFoldDB" id="A0AAD7NGF6"/>
<proteinExistence type="predicted"/>
<accession>A0AAD7NGF6</accession>
<dbReference type="Proteomes" id="UP001215280">
    <property type="component" value="Unassembled WGS sequence"/>
</dbReference>
<comment type="caution">
    <text evidence="2">The sequence shown here is derived from an EMBL/GenBank/DDBJ whole genome shotgun (WGS) entry which is preliminary data.</text>
</comment>
<dbReference type="EMBL" id="JARJLG010000046">
    <property type="protein sequence ID" value="KAJ7761274.1"/>
    <property type="molecule type" value="Genomic_DNA"/>
</dbReference>
<sequence>MPLYGIPPTAIVAVSQLATTNRLCTMVIRSKKQAKEQADKATPKTYSRHYNCYETWWNTFEAAKILRNRQLVALPAMPIIAAKVVMFLQYETTREKKKRGSTETIAGSSVGKSQVSQVISALEQFRHDSQHLYKDCPEAQIPLRHDQRIRQFESASKKDEPKRAEPSRKGTDHEGGGEFLGQAFDFLFYATPADKLAQIPIPLTSFASAHTGVYPISPVPNVFTLVCVIAPCF</sequence>
<evidence type="ECO:0000256" key="1">
    <source>
        <dbReference type="SAM" id="MobiDB-lite"/>
    </source>
</evidence>
<organism evidence="2 3">
    <name type="scientific">Mycena maculata</name>
    <dbReference type="NCBI Taxonomy" id="230809"/>
    <lineage>
        <taxon>Eukaryota</taxon>
        <taxon>Fungi</taxon>
        <taxon>Dikarya</taxon>
        <taxon>Basidiomycota</taxon>
        <taxon>Agaricomycotina</taxon>
        <taxon>Agaricomycetes</taxon>
        <taxon>Agaricomycetidae</taxon>
        <taxon>Agaricales</taxon>
        <taxon>Marasmiineae</taxon>
        <taxon>Mycenaceae</taxon>
        <taxon>Mycena</taxon>
    </lineage>
</organism>
<reference evidence="2" key="1">
    <citation type="submission" date="2023-03" db="EMBL/GenBank/DDBJ databases">
        <title>Massive genome expansion in bonnet fungi (Mycena s.s.) driven by repeated elements and novel gene families across ecological guilds.</title>
        <authorList>
            <consortium name="Lawrence Berkeley National Laboratory"/>
            <person name="Harder C.B."/>
            <person name="Miyauchi S."/>
            <person name="Viragh M."/>
            <person name="Kuo A."/>
            <person name="Thoen E."/>
            <person name="Andreopoulos B."/>
            <person name="Lu D."/>
            <person name="Skrede I."/>
            <person name="Drula E."/>
            <person name="Henrissat B."/>
            <person name="Morin E."/>
            <person name="Kohler A."/>
            <person name="Barry K."/>
            <person name="LaButti K."/>
            <person name="Morin E."/>
            <person name="Salamov A."/>
            <person name="Lipzen A."/>
            <person name="Mereny Z."/>
            <person name="Hegedus B."/>
            <person name="Baldrian P."/>
            <person name="Stursova M."/>
            <person name="Weitz H."/>
            <person name="Taylor A."/>
            <person name="Grigoriev I.V."/>
            <person name="Nagy L.G."/>
            <person name="Martin F."/>
            <person name="Kauserud H."/>
        </authorList>
    </citation>
    <scope>NUCLEOTIDE SEQUENCE</scope>
    <source>
        <strain evidence="2">CBHHK188m</strain>
    </source>
</reference>
<protein>
    <submittedName>
        <fullName evidence="2">Uncharacterized protein</fullName>
    </submittedName>
</protein>
<keyword evidence="3" id="KW-1185">Reference proteome</keyword>
<feature type="region of interest" description="Disordered" evidence="1">
    <location>
        <begin position="152"/>
        <end position="176"/>
    </location>
</feature>
<evidence type="ECO:0000313" key="3">
    <source>
        <dbReference type="Proteomes" id="UP001215280"/>
    </source>
</evidence>
<name>A0AAD7NGF6_9AGAR</name>